<organism evidence="1 2">
    <name type="scientific">Thioploca ingrica</name>
    <dbReference type="NCBI Taxonomy" id="40754"/>
    <lineage>
        <taxon>Bacteria</taxon>
        <taxon>Pseudomonadati</taxon>
        <taxon>Pseudomonadota</taxon>
        <taxon>Gammaproteobacteria</taxon>
        <taxon>Thiotrichales</taxon>
        <taxon>Thiotrichaceae</taxon>
        <taxon>Thioploca</taxon>
    </lineage>
</organism>
<sequence>MTQFIRSCHRAKISSGELIRLTGIIEAYRDKYGNIALTDQNERLFDYGDQRITSEQRVAIMRGDRKSFWTARKKVGDPIADVAIPILNNTGINGKFANWLTGLKNDPVRLNQLGVALMLEHAKAVTYDLKTCIGNIPGLLSPEQVAEYHHAVFNNFGIGSFLLGSDGSWLFGGTLFNLPANLYRPIWCKACDFIGPWVGIREDN</sequence>
<accession>A0A090AGS7</accession>
<dbReference type="EMBL" id="AP014633">
    <property type="protein sequence ID" value="BAP56384.1"/>
    <property type="molecule type" value="Genomic_DNA"/>
</dbReference>
<evidence type="ECO:0000313" key="2">
    <source>
        <dbReference type="Proteomes" id="UP000031623"/>
    </source>
</evidence>
<reference evidence="1" key="1">
    <citation type="journal article" date="2014" name="ISME J.">
        <title>Ecophysiology of Thioploca ingrica as revealed by the complete genome sequence supplemented with proteomic evidence.</title>
        <authorList>
            <person name="Kojima H."/>
            <person name="Ogura Y."/>
            <person name="Yamamoto N."/>
            <person name="Togashi T."/>
            <person name="Mori H."/>
            <person name="Watanabe T."/>
            <person name="Nemoto F."/>
            <person name="Kurokawa K."/>
            <person name="Hayashi T."/>
            <person name="Fukui M."/>
        </authorList>
    </citation>
    <scope>NUCLEOTIDE SEQUENCE [LARGE SCALE GENOMIC DNA]</scope>
</reference>
<dbReference type="AlphaFoldDB" id="A0A090AGS7"/>
<name>A0A090AGS7_9GAMM</name>
<evidence type="ECO:0000313" key="1">
    <source>
        <dbReference type="EMBL" id="BAP56384.1"/>
    </source>
</evidence>
<dbReference type="STRING" id="40754.THII_2087"/>
<dbReference type="HOGENOM" id="CLU_1342732_0_0_6"/>
<gene>
    <name evidence="1" type="ORF">THII_2087</name>
</gene>
<dbReference type="KEGG" id="tig:THII_2087"/>
<proteinExistence type="predicted"/>
<dbReference type="Proteomes" id="UP000031623">
    <property type="component" value="Chromosome"/>
</dbReference>
<keyword evidence="2" id="KW-1185">Reference proteome</keyword>
<protein>
    <submittedName>
        <fullName evidence="1">Uncharacterized protein</fullName>
    </submittedName>
</protein>